<feature type="binding site" evidence="6">
    <location>
        <position position="267"/>
    </location>
    <ligand>
        <name>NAD(+)</name>
        <dbReference type="ChEBI" id="CHEBI:57540"/>
    </ligand>
</feature>
<sequence length="396" mass="42678">MTSLLLTENAPSQCHFLPYAEPKPWPFFPMETGGLLRPWGNEVNQLSCPRNGLASREGVPRPGNQEEPNPLAGCCPGPRKIGLVWLAIVGHFVAREGGWMRIGVIANRTKAGALGFLKTLKDVSGQYGVELFWEEGTAKLLHLQGHTLEFLREKADLLLVAGGDGSILRVVQSIYPSQIPILGINIGGLGFLTAVTGDEIGAALTHIVAGKLRYSERLVLQTRVRAGGKESEIPCALNDLVAFRTTAHMARLRVFSGPFLVSDYEADGLIVATPTGSTAYALSAGGPIVLPEARVFTLNPICPHTLTNRTLVLSADSTLRIEVPPRCAPVRLEFDGHSGGVLHAGDWAEVGVAPHPVRLAFLAQRDFFGILRQKLGWRGTTLTSLALEEQAQPEAK</sequence>
<feature type="binding site" evidence="6">
    <location>
        <begin position="164"/>
        <end position="165"/>
    </location>
    <ligand>
        <name>NAD(+)</name>
        <dbReference type="ChEBI" id="CHEBI:57540"/>
    </ligand>
</feature>
<dbReference type="PANTHER" id="PTHR20275:SF0">
    <property type="entry name" value="NAD KINASE"/>
    <property type="match status" value="1"/>
</dbReference>
<feature type="binding site" evidence="6">
    <location>
        <position position="169"/>
    </location>
    <ligand>
        <name>NAD(+)</name>
        <dbReference type="ChEBI" id="CHEBI:57540"/>
    </ligand>
</feature>
<dbReference type="PANTHER" id="PTHR20275">
    <property type="entry name" value="NAD KINASE"/>
    <property type="match status" value="1"/>
</dbReference>
<evidence type="ECO:0000313" key="8">
    <source>
        <dbReference type="EMBL" id="CAF0700712.1"/>
    </source>
</evidence>
<keyword evidence="6" id="KW-0067">ATP-binding</keyword>
<dbReference type="Pfam" id="PF20143">
    <property type="entry name" value="NAD_kinase_C"/>
    <property type="match status" value="1"/>
</dbReference>
<feature type="binding site" evidence="6">
    <location>
        <begin position="278"/>
        <end position="283"/>
    </location>
    <ligand>
        <name>NAD(+)</name>
        <dbReference type="ChEBI" id="CHEBI:57540"/>
    </ligand>
</feature>
<proteinExistence type="inferred from homology"/>
<keyword evidence="6" id="KW-0963">Cytoplasm</keyword>
<dbReference type="RefSeq" id="WP_236027882.1">
    <property type="nucleotide sequence ID" value="NZ_CAJNOB010000034.1"/>
</dbReference>
<dbReference type="EMBL" id="CAJNOB010000034">
    <property type="protein sequence ID" value="CAF0700712.1"/>
    <property type="molecule type" value="Genomic_DNA"/>
</dbReference>
<dbReference type="Proteomes" id="UP000663859">
    <property type="component" value="Unassembled WGS sequence"/>
</dbReference>
<dbReference type="AlphaFoldDB" id="A0A8J2BLX2"/>
<keyword evidence="4 6" id="KW-0520">NAD</keyword>
<reference evidence="8" key="1">
    <citation type="submission" date="2021-02" db="EMBL/GenBank/DDBJ databases">
        <authorList>
            <person name="Cremers G."/>
            <person name="Picone N."/>
        </authorList>
    </citation>
    <scope>NUCLEOTIDE SEQUENCE</scope>
    <source>
        <strain evidence="8">PQ17</strain>
    </source>
</reference>
<feature type="active site" description="Proton acceptor" evidence="6">
    <location>
        <position position="164"/>
    </location>
</feature>
<comment type="catalytic activity">
    <reaction evidence="5 6">
        <text>NAD(+) + ATP = ADP + NADP(+) + H(+)</text>
        <dbReference type="Rhea" id="RHEA:18629"/>
        <dbReference type="ChEBI" id="CHEBI:15378"/>
        <dbReference type="ChEBI" id="CHEBI:30616"/>
        <dbReference type="ChEBI" id="CHEBI:57540"/>
        <dbReference type="ChEBI" id="CHEBI:58349"/>
        <dbReference type="ChEBI" id="CHEBI:456216"/>
        <dbReference type="EC" id="2.7.1.23"/>
    </reaction>
</comment>
<dbReference type="EC" id="2.7.1.23" evidence="6"/>
<evidence type="ECO:0000256" key="4">
    <source>
        <dbReference type="ARBA" id="ARBA00023027"/>
    </source>
</evidence>
<dbReference type="SUPFAM" id="SSF111331">
    <property type="entry name" value="NAD kinase/diacylglycerol kinase-like"/>
    <property type="match status" value="1"/>
</dbReference>
<dbReference type="Gene3D" id="3.40.50.10330">
    <property type="entry name" value="Probable inorganic polyphosphate/atp-NAD kinase, domain 1"/>
    <property type="match status" value="1"/>
</dbReference>
<comment type="function">
    <text evidence="6">Involved in the regulation of the intracellular balance of NAD and NADP, and is a key enzyme in the biosynthesis of NADP. Catalyzes specifically the phosphorylation on 2'-hydroxyl of the adenosine moiety of NAD to yield NADP.</text>
</comment>
<keyword evidence="6" id="KW-0547">Nucleotide-binding</keyword>
<dbReference type="GO" id="GO:0019674">
    <property type="term" value="P:NAD+ metabolic process"/>
    <property type="evidence" value="ECO:0007669"/>
    <property type="project" value="InterPro"/>
</dbReference>
<dbReference type="GO" id="GO:0046872">
    <property type="term" value="F:metal ion binding"/>
    <property type="evidence" value="ECO:0007669"/>
    <property type="project" value="UniProtKB-UniRule"/>
</dbReference>
<comment type="cofactor">
    <cofactor evidence="6">
        <name>a divalent metal cation</name>
        <dbReference type="ChEBI" id="CHEBI:60240"/>
    </cofactor>
</comment>
<dbReference type="GO" id="GO:0051287">
    <property type="term" value="F:NAD binding"/>
    <property type="evidence" value="ECO:0007669"/>
    <property type="project" value="UniProtKB-ARBA"/>
</dbReference>
<feature type="region of interest" description="Disordered" evidence="7">
    <location>
        <begin position="51"/>
        <end position="72"/>
    </location>
</feature>
<comment type="caution">
    <text evidence="8">The sequence shown here is derived from an EMBL/GenBank/DDBJ whole genome shotgun (WGS) entry which is preliminary data.</text>
</comment>
<keyword evidence="9" id="KW-1185">Reference proteome</keyword>
<evidence type="ECO:0000256" key="3">
    <source>
        <dbReference type="ARBA" id="ARBA00022857"/>
    </source>
</evidence>
<evidence type="ECO:0000256" key="7">
    <source>
        <dbReference type="SAM" id="MobiDB-lite"/>
    </source>
</evidence>
<dbReference type="InterPro" id="IPR017438">
    <property type="entry name" value="ATP-NAD_kinase_N"/>
</dbReference>
<keyword evidence="2 6" id="KW-0418">Kinase</keyword>
<feature type="binding site" evidence="6">
    <location>
        <begin position="238"/>
        <end position="239"/>
    </location>
    <ligand>
        <name>NAD(+)</name>
        <dbReference type="ChEBI" id="CHEBI:57540"/>
    </ligand>
</feature>
<evidence type="ECO:0000313" key="9">
    <source>
        <dbReference type="Proteomes" id="UP000663859"/>
    </source>
</evidence>
<accession>A0A8J2BLX2</accession>
<evidence type="ECO:0000256" key="6">
    <source>
        <dbReference type="HAMAP-Rule" id="MF_00361"/>
    </source>
</evidence>
<feature type="binding site" evidence="6">
    <location>
        <position position="248"/>
    </location>
    <ligand>
        <name>NAD(+)</name>
        <dbReference type="ChEBI" id="CHEBI:57540"/>
    </ligand>
</feature>
<gene>
    <name evidence="6 8" type="primary">nadK</name>
    <name evidence="8" type="ORF">MPNT_40008</name>
</gene>
<evidence type="ECO:0000256" key="1">
    <source>
        <dbReference type="ARBA" id="ARBA00022679"/>
    </source>
</evidence>
<evidence type="ECO:0000256" key="2">
    <source>
        <dbReference type="ARBA" id="ARBA00022777"/>
    </source>
</evidence>
<protein>
    <recommendedName>
        <fullName evidence="6">NAD kinase</fullName>
        <ecNumber evidence="6">2.7.1.23</ecNumber>
    </recommendedName>
    <alternativeName>
        <fullName evidence="6">ATP-dependent NAD kinase</fullName>
    </alternativeName>
</protein>
<dbReference type="Pfam" id="PF01513">
    <property type="entry name" value="NAD_kinase"/>
    <property type="match status" value="1"/>
</dbReference>
<evidence type="ECO:0000256" key="5">
    <source>
        <dbReference type="ARBA" id="ARBA00047925"/>
    </source>
</evidence>
<name>A0A8J2BLX2_9BACT</name>
<dbReference type="GO" id="GO:0006741">
    <property type="term" value="P:NADP+ biosynthetic process"/>
    <property type="evidence" value="ECO:0007669"/>
    <property type="project" value="UniProtKB-UniRule"/>
</dbReference>
<dbReference type="InterPro" id="IPR016064">
    <property type="entry name" value="NAD/diacylglycerol_kinase_sf"/>
</dbReference>
<comment type="caution">
    <text evidence="6">Lacks conserved residue(s) required for the propagation of feature annotation.</text>
</comment>
<dbReference type="HAMAP" id="MF_00361">
    <property type="entry name" value="NAD_kinase"/>
    <property type="match status" value="1"/>
</dbReference>
<organism evidence="8 9">
    <name type="scientific">Candidatus Methylacidithermus pantelleriae</name>
    <dbReference type="NCBI Taxonomy" id="2744239"/>
    <lineage>
        <taxon>Bacteria</taxon>
        <taxon>Pseudomonadati</taxon>
        <taxon>Verrucomicrobiota</taxon>
        <taxon>Methylacidiphilae</taxon>
        <taxon>Methylacidiphilales</taxon>
        <taxon>Methylacidiphilaceae</taxon>
        <taxon>Candidatus Methylacidithermus</taxon>
    </lineage>
</organism>
<keyword evidence="3 6" id="KW-0521">NADP</keyword>
<keyword evidence="1 6" id="KW-0808">Transferase</keyword>
<dbReference type="GO" id="GO:0005524">
    <property type="term" value="F:ATP binding"/>
    <property type="evidence" value="ECO:0007669"/>
    <property type="project" value="UniProtKB-KW"/>
</dbReference>
<dbReference type="InterPro" id="IPR017437">
    <property type="entry name" value="ATP-NAD_kinase_PpnK-typ_C"/>
</dbReference>
<dbReference type="GO" id="GO:0005737">
    <property type="term" value="C:cytoplasm"/>
    <property type="evidence" value="ECO:0007669"/>
    <property type="project" value="UniProtKB-SubCell"/>
</dbReference>
<dbReference type="Gene3D" id="2.60.200.30">
    <property type="entry name" value="Probable inorganic polyphosphate/atp-NAD kinase, domain 2"/>
    <property type="match status" value="1"/>
</dbReference>
<comment type="subcellular location">
    <subcellularLocation>
        <location evidence="6">Cytoplasm</location>
    </subcellularLocation>
</comment>
<dbReference type="InterPro" id="IPR002504">
    <property type="entry name" value="NADK"/>
</dbReference>
<comment type="similarity">
    <text evidence="6">Belongs to the NAD kinase family.</text>
</comment>
<dbReference type="GO" id="GO:0003951">
    <property type="term" value="F:NAD+ kinase activity"/>
    <property type="evidence" value="ECO:0007669"/>
    <property type="project" value="UniProtKB-UniRule"/>
</dbReference>